<feature type="transmembrane region" description="Helical" evidence="5">
    <location>
        <begin position="432"/>
        <end position="451"/>
    </location>
</feature>
<dbReference type="Pfam" id="PF07690">
    <property type="entry name" value="MFS_1"/>
    <property type="match status" value="1"/>
</dbReference>
<keyword evidence="4 5" id="KW-0472">Membrane</keyword>
<gene>
    <name evidence="7" type="ORF">BDP27DRAFT_1386329</name>
</gene>
<dbReference type="PANTHER" id="PTHR23502">
    <property type="entry name" value="MAJOR FACILITATOR SUPERFAMILY"/>
    <property type="match status" value="1"/>
</dbReference>
<protein>
    <submittedName>
        <fullName evidence="7">Major facilitator superfamily domain-containing protein</fullName>
    </submittedName>
</protein>
<feature type="transmembrane region" description="Helical" evidence="5">
    <location>
        <begin position="457"/>
        <end position="475"/>
    </location>
</feature>
<feature type="transmembrane region" description="Helical" evidence="5">
    <location>
        <begin position="112"/>
        <end position="133"/>
    </location>
</feature>
<feature type="transmembrane region" description="Helical" evidence="5">
    <location>
        <begin position="145"/>
        <end position="168"/>
    </location>
</feature>
<dbReference type="InterPro" id="IPR036259">
    <property type="entry name" value="MFS_trans_sf"/>
</dbReference>
<dbReference type="EMBL" id="JADNRY010000450">
    <property type="protein sequence ID" value="KAF9052560.1"/>
    <property type="molecule type" value="Genomic_DNA"/>
</dbReference>
<dbReference type="Gene3D" id="1.20.1250.20">
    <property type="entry name" value="MFS general substrate transporter like domains"/>
    <property type="match status" value="1"/>
</dbReference>
<feature type="domain" description="Major facilitator superfamily (MFS) profile" evidence="6">
    <location>
        <begin position="114"/>
        <end position="559"/>
    </location>
</feature>
<feature type="transmembrane region" description="Helical" evidence="5">
    <location>
        <begin position="238"/>
        <end position="263"/>
    </location>
</feature>
<reference evidence="7" key="1">
    <citation type="submission" date="2020-11" db="EMBL/GenBank/DDBJ databases">
        <authorList>
            <consortium name="DOE Joint Genome Institute"/>
            <person name="Ahrendt S."/>
            <person name="Riley R."/>
            <person name="Andreopoulos W."/>
            <person name="Labutti K."/>
            <person name="Pangilinan J."/>
            <person name="Ruiz-Duenas F.J."/>
            <person name="Barrasa J.M."/>
            <person name="Sanchez-Garcia M."/>
            <person name="Camarero S."/>
            <person name="Miyauchi S."/>
            <person name="Serrano A."/>
            <person name="Linde D."/>
            <person name="Babiker R."/>
            <person name="Drula E."/>
            <person name="Ayuso-Fernandez I."/>
            <person name="Pacheco R."/>
            <person name="Padilla G."/>
            <person name="Ferreira P."/>
            <person name="Barriuso J."/>
            <person name="Kellner H."/>
            <person name="Castanera R."/>
            <person name="Alfaro M."/>
            <person name="Ramirez L."/>
            <person name="Pisabarro A.G."/>
            <person name="Kuo A."/>
            <person name="Tritt A."/>
            <person name="Lipzen A."/>
            <person name="He G."/>
            <person name="Yan M."/>
            <person name="Ng V."/>
            <person name="Cullen D."/>
            <person name="Martin F."/>
            <person name="Rosso M.-N."/>
            <person name="Henrissat B."/>
            <person name="Hibbett D."/>
            <person name="Martinez A.T."/>
            <person name="Grigoriev I.V."/>
        </authorList>
    </citation>
    <scope>NUCLEOTIDE SEQUENCE</scope>
    <source>
        <strain evidence="7">AH 40177</strain>
    </source>
</reference>
<accession>A0A9P5TY15</accession>
<dbReference type="FunFam" id="1.20.1250.20:FF:000011">
    <property type="entry name" value="MFS multidrug transporter, putative"/>
    <property type="match status" value="1"/>
</dbReference>
<feature type="transmembrane region" description="Helical" evidence="5">
    <location>
        <begin position="347"/>
        <end position="366"/>
    </location>
</feature>
<sequence length="559" mass="61471">MVADIIRDSTIGHFINFISNGKYLSYDDQRPGFIVPAHFALTSTPASDASGVSTLCGGRGTTTPVTVSAREDHIAVDEKELDKKLAYDPNIVGWYGDDDQDNPQNWSPAKRAFVAFSISLMTFTIYIGSAIYTPSIPGIMEEFNVSLVHATLGLTLYVLGYGIGPMFLSPLQELPALGRNTVYMATLFLFLIFQIPIFTATNIETILAFRFLTGFFGSPALATGGASVCDIYPPRQHAYVVGIWALGAVGGPIAGPVVGGFAAQAKGWRWPLYELVWLCAFSFPFLMLLLPETYGPTILLKRAQRLRKLTGNQQLVSQGERDTEGDSIAQVFKEALSRPFILAKEPVLLFTNIYLGFVYAIFYLWFEAFPLVFSDIYQFNLGLSGLPFLGFLVSAAVTYTFYVLYQKHHIQPRFDRAKAEGRDIAPEIRLEIGVVASLSIPTSLLIFGFASKPTVHWIVPVIGAALYLPGIYLSFQSILMYITSAYPLYAASVLAGNDLFRSTIASVFPLFGRAFFNNLGLGPGSALLAGISFALMPVFWSLMKWGYILRSRSKYAVSP</sequence>
<evidence type="ECO:0000313" key="7">
    <source>
        <dbReference type="EMBL" id="KAF9052560.1"/>
    </source>
</evidence>
<feature type="transmembrane region" description="Helical" evidence="5">
    <location>
        <begin position="275"/>
        <end position="300"/>
    </location>
</feature>
<name>A0A9P5TY15_9AGAR</name>
<evidence type="ECO:0000256" key="2">
    <source>
        <dbReference type="ARBA" id="ARBA00022692"/>
    </source>
</evidence>
<dbReference type="PROSITE" id="PS50850">
    <property type="entry name" value="MFS"/>
    <property type="match status" value="1"/>
</dbReference>
<dbReference type="Proteomes" id="UP000772434">
    <property type="component" value="Unassembled WGS sequence"/>
</dbReference>
<feature type="transmembrane region" description="Helical" evidence="5">
    <location>
        <begin position="386"/>
        <end position="405"/>
    </location>
</feature>
<feature type="transmembrane region" description="Helical" evidence="5">
    <location>
        <begin position="524"/>
        <end position="543"/>
    </location>
</feature>
<dbReference type="GO" id="GO:0015244">
    <property type="term" value="F:fluconazole transmembrane transporter activity"/>
    <property type="evidence" value="ECO:0007669"/>
    <property type="project" value="TreeGrafter"/>
</dbReference>
<evidence type="ECO:0000256" key="3">
    <source>
        <dbReference type="ARBA" id="ARBA00022989"/>
    </source>
</evidence>
<dbReference type="SUPFAM" id="SSF103473">
    <property type="entry name" value="MFS general substrate transporter"/>
    <property type="match status" value="1"/>
</dbReference>
<keyword evidence="8" id="KW-1185">Reference proteome</keyword>
<dbReference type="AlphaFoldDB" id="A0A9P5TY15"/>
<dbReference type="InterPro" id="IPR020846">
    <property type="entry name" value="MFS_dom"/>
</dbReference>
<evidence type="ECO:0000256" key="5">
    <source>
        <dbReference type="SAM" id="Phobius"/>
    </source>
</evidence>
<dbReference type="OrthoDB" id="3357846at2759"/>
<comment type="subcellular location">
    <subcellularLocation>
        <location evidence="1">Membrane</location>
        <topology evidence="1">Multi-pass membrane protein</topology>
    </subcellularLocation>
</comment>
<dbReference type="GO" id="GO:1990961">
    <property type="term" value="P:xenobiotic detoxification by transmembrane export across the plasma membrane"/>
    <property type="evidence" value="ECO:0007669"/>
    <property type="project" value="TreeGrafter"/>
</dbReference>
<evidence type="ECO:0000259" key="6">
    <source>
        <dbReference type="PROSITE" id="PS50850"/>
    </source>
</evidence>
<comment type="caution">
    <text evidence="7">The sequence shown here is derived from an EMBL/GenBank/DDBJ whole genome shotgun (WGS) entry which is preliminary data.</text>
</comment>
<dbReference type="PANTHER" id="PTHR23502:SF23">
    <property type="entry name" value="FLUCONAZOLE RESISTANCE PROTEIN 1"/>
    <property type="match status" value="1"/>
</dbReference>
<proteinExistence type="predicted"/>
<evidence type="ECO:0000313" key="8">
    <source>
        <dbReference type="Proteomes" id="UP000772434"/>
    </source>
</evidence>
<organism evidence="7 8">
    <name type="scientific">Rhodocollybia butyracea</name>
    <dbReference type="NCBI Taxonomy" id="206335"/>
    <lineage>
        <taxon>Eukaryota</taxon>
        <taxon>Fungi</taxon>
        <taxon>Dikarya</taxon>
        <taxon>Basidiomycota</taxon>
        <taxon>Agaricomycotina</taxon>
        <taxon>Agaricomycetes</taxon>
        <taxon>Agaricomycetidae</taxon>
        <taxon>Agaricales</taxon>
        <taxon>Marasmiineae</taxon>
        <taxon>Omphalotaceae</taxon>
        <taxon>Rhodocollybia</taxon>
    </lineage>
</organism>
<evidence type="ECO:0000256" key="1">
    <source>
        <dbReference type="ARBA" id="ARBA00004141"/>
    </source>
</evidence>
<dbReference type="GO" id="GO:0005886">
    <property type="term" value="C:plasma membrane"/>
    <property type="evidence" value="ECO:0007669"/>
    <property type="project" value="TreeGrafter"/>
</dbReference>
<evidence type="ECO:0000256" key="4">
    <source>
        <dbReference type="ARBA" id="ARBA00023136"/>
    </source>
</evidence>
<feature type="transmembrane region" description="Helical" evidence="5">
    <location>
        <begin position="487"/>
        <end position="512"/>
    </location>
</feature>
<feature type="transmembrane region" description="Helical" evidence="5">
    <location>
        <begin position="180"/>
        <end position="200"/>
    </location>
</feature>
<keyword evidence="3 5" id="KW-1133">Transmembrane helix</keyword>
<dbReference type="CDD" id="cd17323">
    <property type="entry name" value="MFS_Tpo1_MDR_like"/>
    <property type="match status" value="1"/>
</dbReference>
<keyword evidence="2 5" id="KW-0812">Transmembrane</keyword>
<dbReference type="InterPro" id="IPR011701">
    <property type="entry name" value="MFS"/>
</dbReference>
<feature type="transmembrane region" description="Helical" evidence="5">
    <location>
        <begin position="206"/>
        <end position="226"/>
    </location>
</feature>